<sequence length="217" mass="25377">MEDRRIIKTKRNLKEALITMLAKEDFEHISITELCKRAEVSRITFYAHYSDKYALLDDIFNDMLDIGTKDYQRRQEENNPGRRITAGYVNMLDSILGLYYDRFDFFQYTNPEKNPYLASRLYSIILETVEMHTLHVKQRFPLRYSPKKIAGFVCFGMLGFVNESHKEKTPLEEIKKEARRLLTDVLGSGVLTETVDSNGQETIDAGMKKWKQWGSNP</sequence>
<gene>
    <name evidence="4" type="ORF">H9798_07745</name>
</gene>
<evidence type="ECO:0000256" key="2">
    <source>
        <dbReference type="PROSITE-ProRule" id="PRU00335"/>
    </source>
</evidence>
<keyword evidence="1 2" id="KW-0238">DNA-binding</keyword>
<evidence type="ECO:0000256" key="1">
    <source>
        <dbReference type="ARBA" id="ARBA00023125"/>
    </source>
</evidence>
<name>A0A9D2HBG2_9FIRM</name>
<dbReference type="SUPFAM" id="SSF46689">
    <property type="entry name" value="Homeodomain-like"/>
    <property type="match status" value="1"/>
</dbReference>
<evidence type="ECO:0000259" key="3">
    <source>
        <dbReference type="PROSITE" id="PS50977"/>
    </source>
</evidence>
<dbReference type="PANTHER" id="PTHR43479">
    <property type="entry name" value="ACREF/ENVCD OPERON REPRESSOR-RELATED"/>
    <property type="match status" value="1"/>
</dbReference>
<dbReference type="InterPro" id="IPR001647">
    <property type="entry name" value="HTH_TetR"/>
</dbReference>
<reference evidence="4" key="1">
    <citation type="journal article" date="2021" name="PeerJ">
        <title>Extensive microbial diversity within the chicken gut microbiome revealed by metagenomics and culture.</title>
        <authorList>
            <person name="Gilroy R."/>
            <person name="Ravi A."/>
            <person name="Getino M."/>
            <person name="Pursley I."/>
            <person name="Horton D.L."/>
            <person name="Alikhan N.F."/>
            <person name="Baker D."/>
            <person name="Gharbi K."/>
            <person name="Hall N."/>
            <person name="Watson M."/>
            <person name="Adriaenssens E.M."/>
            <person name="Foster-Nyarko E."/>
            <person name="Jarju S."/>
            <person name="Secka A."/>
            <person name="Antonio M."/>
            <person name="Oren A."/>
            <person name="Chaudhuri R.R."/>
            <person name="La Ragione R."/>
            <person name="Hildebrand F."/>
            <person name="Pallen M.J."/>
        </authorList>
    </citation>
    <scope>NUCLEOTIDE SEQUENCE</scope>
    <source>
        <strain evidence="4">ChiSjej2B20-11307</strain>
    </source>
</reference>
<dbReference type="InterPro" id="IPR050624">
    <property type="entry name" value="HTH-type_Tx_Regulator"/>
</dbReference>
<feature type="DNA-binding region" description="H-T-H motif" evidence="2">
    <location>
        <begin position="30"/>
        <end position="49"/>
    </location>
</feature>
<dbReference type="PROSITE" id="PS50977">
    <property type="entry name" value="HTH_TETR_2"/>
    <property type="match status" value="1"/>
</dbReference>
<dbReference type="Pfam" id="PF00440">
    <property type="entry name" value="TetR_N"/>
    <property type="match status" value="1"/>
</dbReference>
<evidence type="ECO:0000313" key="5">
    <source>
        <dbReference type="Proteomes" id="UP000824223"/>
    </source>
</evidence>
<dbReference type="AlphaFoldDB" id="A0A9D2HBG2"/>
<accession>A0A9D2HBG2</accession>
<proteinExistence type="predicted"/>
<comment type="caution">
    <text evidence="4">The sequence shown here is derived from an EMBL/GenBank/DDBJ whole genome shotgun (WGS) entry which is preliminary data.</text>
</comment>
<organism evidence="4 5">
    <name type="scientific">Candidatus Mediterraneibacter pullicola</name>
    <dbReference type="NCBI Taxonomy" id="2838682"/>
    <lineage>
        <taxon>Bacteria</taxon>
        <taxon>Bacillati</taxon>
        <taxon>Bacillota</taxon>
        <taxon>Clostridia</taxon>
        <taxon>Lachnospirales</taxon>
        <taxon>Lachnospiraceae</taxon>
        <taxon>Mediterraneibacter</taxon>
    </lineage>
</organism>
<reference evidence="4" key="2">
    <citation type="submission" date="2021-04" db="EMBL/GenBank/DDBJ databases">
        <authorList>
            <person name="Gilroy R."/>
        </authorList>
    </citation>
    <scope>NUCLEOTIDE SEQUENCE</scope>
    <source>
        <strain evidence="4">ChiSjej2B20-11307</strain>
    </source>
</reference>
<evidence type="ECO:0000313" key="4">
    <source>
        <dbReference type="EMBL" id="HJA07015.1"/>
    </source>
</evidence>
<dbReference type="GO" id="GO:0003677">
    <property type="term" value="F:DNA binding"/>
    <property type="evidence" value="ECO:0007669"/>
    <property type="project" value="UniProtKB-UniRule"/>
</dbReference>
<dbReference type="InterPro" id="IPR009057">
    <property type="entry name" value="Homeodomain-like_sf"/>
</dbReference>
<protein>
    <submittedName>
        <fullName evidence="4">TetR/AcrR family transcriptional regulator</fullName>
    </submittedName>
</protein>
<dbReference type="PANTHER" id="PTHR43479:SF7">
    <property type="entry name" value="TETR-FAMILY TRANSCRIPTIONAL REGULATOR"/>
    <property type="match status" value="1"/>
</dbReference>
<feature type="domain" description="HTH tetR-type" evidence="3">
    <location>
        <begin position="7"/>
        <end position="67"/>
    </location>
</feature>
<dbReference type="Proteomes" id="UP000824223">
    <property type="component" value="Unassembled WGS sequence"/>
</dbReference>
<dbReference type="EMBL" id="DXAK01000043">
    <property type="protein sequence ID" value="HJA07015.1"/>
    <property type="molecule type" value="Genomic_DNA"/>
</dbReference>
<dbReference type="Gene3D" id="1.10.357.10">
    <property type="entry name" value="Tetracycline Repressor, domain 2"/>
    <property type="match status" value="1"/>
</dbReference>